<dbReference type="PANTHER" id="PTHR34001:SF3">
    <property type="entry name" value="BLL7405 PROTEIN"/>
    <property type="match status" value="1"/>
</dbReference>
<evidence type="ECO:0000256" key="6">
    <source>
        <dbReference type="SAM" id="SignalP"/>
    </source>
</evidence>
<comment type="caution">
    <text evidence="8">The sequence shown here is derived from an EMBL/GenBank/DDBJ whole genome shotgun (WGS) entry which is preliminary data.</text>
</comment>
<reference evidence="8 9" key="1">
    <citation type="submission" date="2022-09" db="EMBL/GenBank/DDBJ databases">
        <title>Chelativorans salina sp. nov., a novel slightly halophilic bacterium isolated from a saline lake sediment enrichment.</title>
        <authorList>
            <person name="Gao L."/>
            <person name="Fang B.-Z."/>
            <person name="Li W.-J."/>
        </authorList>
    </citation>
    <scope>NUCLEOTIDE SEQUENCE [LARGE SCALE GENOMIC DNA]</scope>
    <source>
        <strain evidence="8 9">EGI FJ00035</strain>
    </source>
</reference>
<evidence type="ECO:0000313" key="9">
    <source>
        <dbReference type="Proteomes" id="UP001320831"/>
    </source>
</evidence>
<dbReference type="EMBL" id="JAOCZP010000003">
    <property type="protein sequence ID" value="MCT7375912.1"/>
    <property type="molecule type" value="Genomic_DNA"/>
</dbReference>
<evidence type="ECO:0000256" key="4">
    <source>
        <dbReference type="ARBA" id="ARBA00023237"/>
    </source>
</evidence>
<protein>
    <submittedName>
        <fullName evidence="8">Porin family protein</fullName>
    </submittedName>
</protein>
<dbReference type="Pfam" id="PF13505">
    <property type="entry name" value="OMP_b-brl"/>
    <property type="match status" value="1"/>
</dbReference>
<comment type="similarity">
    <text evidence="5">Belongs to the Omp25/RopB family.</text>
</comment>
<keyword evidence="4" id="KW-0998">Cell outer membrane</keyword>
<dbReference type="RefSeq" id="WP_260903220.1">
    <property type="nucleotide sequence ID" value="NZ_JAOCZP010000003.1"/>
</dbReference>
<organism evidence="8 9">
    <name type="scientific">Chelativorans salis</name>
    <dbReference type="NCBI Taxonomy" id="2978478"/>
    <lineage>
        <taxon>Bacteria</taxon>
        <taxon>Pseudomonadati</taxon>
        <taxon>Pseudomonadota</taxon>
        <taxon>Alphaproteobacteria</taxon>
        <taxon>Hyphomicrobiales</taxon>
        <taxon>Phyllobacteriaceae</taxon>
        <taxon>Chelativorans</taxon>
    </lineage>
</organism>
<evidence type="ECO:0000256" key="1">
    <source>
        <dbReference type="ARBA" id="ARBA00004442"/>
    </source>
</evidence>
<gene>
    <name evidence="8" type="ORF">N5A92_12810</name>
</gene>
<dbReference type="PANTHER" id="PTHR34001">
    <property type="entry name" value="BLL7405 PROTEIN"/>
    <property type="match status" value="1"/>
</dbReference>
<evidence type="ECO:0000259" key="7">
    <source>
        <dbReference type="Pfam" id="PF13505"/>
    </source>
</evidence>
<keyword evidence="2 6" id="KW-0732">Signal</keyword>
<dbReference type="InterPro" id="IPR051692">
    <property type="entry name" value="OMP-like"/>
</dbReference>
<accession>A0ABT2LQ19</accession>
<feature type="signal peptide" evidence="6">
    <location>
        <begin position="1"/>
        <end position="25"/>
    </location>
</feature>
<keyword evidence="3" id="KW-0472">Membrane</keyword>
<evidence type="ECO:0000256" key="2">
    <source>
        <dbReference type="ARBA" id="ARBA00022729"/>
    </source>
</evidence>
<name>A0ABT2LQ19_9HYPH</name>
<dbReference type="SUPFAM" id="SSF56925">
    <property type="entry name" value="OMPA-like"/>
    <property type="match status" value="1"/>
</dbReference>
<comment type="subcellular location">
    <subcellularLocation>
        <location evidence="1">Cell outer membrane</location>
    </subcellularLocation>
</comment>
<dbReference type="Proteomes" id="UP001320831">
    <property type="component" value="Unassembled WGS sequence"/>
</dbReference>
<proteinExistence type="inferred from homology"/>
<evidence type="ECO:0000256" key="5">
    <source>
        <dbReference type="ARBA" id="ARBA00038306"/>
    </source>
</evidence>
<feature type="domain" description="Outer membrane protein beta-barrel" evidence="7">
    <location>
        <begin position="37"/>
        <end position="217"/>
    </location>
</feature>
<feature type="chain" id="PRO_5047411405" evidence="6">
    <location>
        <begin position="26"/>
        <end position="222"/>
    </location>
</feature>
<dbReference type="Gene3D" id="2.40.160.20">
    <property type="match status" value="1"/>
</dbReference>
<dbReference type="InterPro" id="IPR011250">
    <property type="entry name" value="OMP/PagP_B-barrel"/>
</dbReference>
<dbReference type="InterPro" id="IPR027385">
    <property type="entry name" value="Beta-barrel_OMP"/>
</dbReference>
<keyword evidence="9" id="KW-1185">Reference proteome</keyword>
<sequence>MRVKSFMLGTAAAGLFAAVAVPAFAADAVLEQPPAPPAAPMEVAPVATWAGPYAGVAAGYGFGGSTEAETGGVTTDIDTDGFVGNAFAGWNWQSGTFVYGIEGDVGYNGMDGSDAGLETEGGVDGTLRARLGVAATDNILLYATAGGAGGRHELSDGASSDKQTMWGWTAGAGADVKLTEQAFGRLEYRYTDLGSETFDLGATSYDVDANSHKVLVGIGMQF</sequence>
<evidence type="ECO:0000256" key="3">
    <source>
        <dbReference type="ARBA" id="ARBA00023136"/>
    </source>
</evidence>
<evidence type="ECO:0000313" key="8">
    <source>
        <dbReference type="EMBL" id="MCT7375912.1"/>
    </source>
</evidence>